<dbReference type="Proteomes" id="UP000664385">
    <property type="component" value="Unassembled WGS sequence"/>
</dbReference>
<evidence type="ECO:0000256" key="1">
    <source>
        <dbReference type="SAM" id="Phobius"/>
    </source>
</evidence>
<organism evidence="2 3">
    <name type="scientific">Microbacterium esteraromaticum</name>
    <dbReference type="NCBI Taxonomy" id="57043"/>
    <lineage>
        <taxon>Bacteria</taxon>
        <taxon>Bacillati</taxon>
        <taxon>Actinomycetota</taxon>
        <taxon>Actinomycetes</taxon>
        <taxon>Micrococcales</taxon>
        <taxon>Microbacteriaceae</taxon>
        <taxon>Microbacterium</taxon>
    </lineage>
</organism>
<dbReference type="AlphaFoldDB" id="A0A939DTF6"/>
<feature type="transmembrane region" description="Helical" evidence="1">
    <location>
        <begin position="6"/>
        <end position="25"/>
    </location>
</feature>
<feature type="transmembrane region" description="Helical" evidence="1">
    <location>
        <begin position="37"/>
        <end position="53"/>
    </location>
</feature>
<dbReference type="Gene3D" id="3.40.50.12580">
    <property type="match status" value="1"/>
</dbReference>
<gene>
    <name evidence="2" type="ORF">JF543_01190</name>
</gene>
<keyword evidence="1" id="KW-0472">Membrane</keyword>
<feature type="transmembrane region" description="Helical" evidence="1">
    <location>
        <begin position="109"/>
        <end position="126"/>
    </location>
</feature>
<dbReference type="RefSeq" id="WP_206822510.1">
    <property type="nucleotide sequence ID" value="NZ_JAEMWU010000001.1"/>
</dbReference>
<proteinExistence type="predicted"/>
<keyword evidence="1" id="KW-1133">Transmembrane helix</keyword>
<dbReference type="GO" id="GO:0016020">
    <property type="term" value="C:membrane"/>
    <property type="evidence" value="ECO:0007669"/>
    <property type="project" value="InterPro"/>
</dbReference>
<dbReference type="InterPro" id="IPR007554">
    <property type="entry name" value="Glycerophosphate_synth"/>
</dbReference>
<comment type="caution">
    <text evidence="2">The sequence shown here is derived from an EMBL/GenBank/DDBJ whole genome shotgun (WGS) entry which is preliminary data.</text>
</comment>
<reference evidence="2" key="1">
    <citation type="submission" date="2020-12" db="EMBL/GenBank/DDBJ databases">
        <title>PHA producing bacteria isolated from mangrove.</title>
        <authorList>
            <person name="Zheng W."/>
            <person name="Yu S."/>
            <person name="Huang Y."/>
        </authorList>
    </citation>
    <scope>NUCLEOTIDE SEQUENCE</scope>
    <source>
        <strain evidence="2">GN8-5</strain>
    </source>
</reference>
<dbReference type="InterPro" id="IPR043148">
    <property type="entry name" value="TagF_C"/>
</dbReference>
<feature type="transmembrane region" description="Helical" evidence="1">
    <location>
        <begin position="132"/>
        <end position="153"/>
    </location>
</feature>
<dbReference type="GO" id="GO:0047355">
    <property type="term" value="F:CDP-glycerol glycerophosphotransferase activity"/>
    <property type="evidence" value="ECO:0007669"/>
    <property type="project" value="InterPro"/>
</dbReference>
<dbReference type="SUPFAM" id="SSF53756">
    <property type="entry name" value="UDP-Glycosyltransferase/glycogen phosphorylase"/>
    <property type="match status" value="1"/>
</dbReference>
<dbReference type="EMBL" id="JAEMWU010000001">
    <property type="protein sequence ID" value="MBN8204570.1"/>
    <property type="molecule type" value="Genomic_DNA"/>
</dbReference>
<sequence length="534" mass="58337">MGLYALGAPWFALVLALSLVVVMVLSQRKTRRWSGRFVAARLVFIAALAPLVATTEGGVVGIVGVTAVGGAVVIERISRDPLLHLGYVRYANVSVNQAKSDAALIASRGTFTLNTIAIAVAVYGAFGTSTLVVLGAGVVGLACAVALMMTVRISSLREQRARREAREEIRRGAARYILHWDGPVSGTYQVEMWLPYLEELGVPYVIATRNRDTVTHLGALSSAPVMWCRNESDLDVIVTEQVRAVVYVNTALKNLHLIRNSRLMHIQLNHGDSDKNASVSKAFRMFDRNFVAGQAAVDRFAAAGVAVLPDQLRIVGRPQVASVERALPGATVRTILYAPTWGGYFADSNYTSLPQIEPVIDELLAKGLRVVFRPHPLTDRHPEHRRSRLRLEDRLAEHAAASGLDHVWGDRVNALSMMECMNISDAMIADVSSVVTDYLFAEKPLLMVSPEGAKSFVKTYPVARYAYLLELRGSGPEDVSVREALDVALNEDPMKGLRAAGRDYYLGDFPAATYCATFFDELRMAIEGLPTPES</sequence>
<accession>A0A939DTF6</accession>
<evidence type="ECO:0000313" key="2">
    <source>
        <dbReference type="EMBL" id="MBN8204570.1"/>
    </source>
</evidence>
<protein>
    <submittedName>
        <fullName evidence="2">CDP-glycerol glycerophosphotransferase family protein</fullName>
    </submittedName>
</protein>
<keyword evidence="1" id="KW-0812">Transmembrane</keyword>
<evidence type="ECO:0000313" key="3">
    <source>
        <dbReference type="Proteomes" id="UP000664385"/>
    </source>
</evidence>
<name>A0A939DTF6_9MICO</name>
<dbReference type="Pfam" id="PF04464">
    <property type="entry name" value="Glyphos_transf"/>
    <property type="match status" value="1"/>
</dbReference>